<gene>
    <name evidence="1" type="ORF">NDU88_005902</name>
</gene>
<keyword evidence="2" id="KW-1185">Reference proteome</keyword>
<proteinExistence type="predicted"/>
<dbReference type="InterPro" id="IPR036691">
    <property type="entry name" value="Endo/exonu/phosph_ase_sf"/>
</dbReference>
<accession>A0AAV7PLT8</accession>
<dbReference type="AlphaFoldDB" id="A0AAV7PLT8"/>
<reference evidence="1" key="1">
    <citation type="journal article" date="2022" name="bioRxiv">
        <title>Sequencing and chromosome-scale assembly of the giantPleurodeles waltlgenome.</title>
        <authorList>
            <person name="Brown T."/>
            <person name="Elewa A."/>
            <person name="Iarovenko S."/>
            <person name="Subramanian E."/>
            <person name="Araus A.J."/>
            <person name="Petzold A."/>
            <person name="Susuki M."/>
            <person name="Suzuki K.-i.T."/>
            <person name="Hayashi T."/>
            <person name="Toyoda A."/>
            <person name="Oliveira C."/>
            <person name="Osipova E."/>
            <person name="Leigh N.D."/>
            <person name="Simon A."/>
            <person name="Yun M.H."/>
        </authorList>
    </citation>
    <scope>NUCLEOTIDE SEQUENCE</scope>
    <source>
        <strain evidence="1">20211129_DDA</strain>
        <tissue evidence="1">Liver</tissue>
    </source>
</reference>
<organism evidence="1 2">
    <name type="scientific">Pleurodeles waltl</name>
    <name type="common">Iberian ribbed newt</name>
    <dbReference type="NCBI Taxonomy" id="8319"/>
    <lineage>
        <taxon>Eukaryota</taxon>
        <taxon>Metazoa</taxon>
        <taxon>Chordata</taxon>
        <taxon>Craniata</taxon>
        <taxon>Vertebrata</taxon>
        <taxon>Euteleostomi</taxon>
        <taxon>Amphibia</taxon>
        <taxon>Batrachia</taxon>
        <taxon>Caudata</taxon>
        <taxon>Salamandroidea</taxon>
        <taxon>Salamandridae</taxon>
        <taxon>Pleurodelinae</taxon>
        <taxon>Pleurodeles</taxon>
    </lineage>
</organism>
<protein>
    <recommendedName>
        <fullName evidence="3">Endonuclease/exonuclease/phosphatase domain-containing protein</fullName>
    </recommendedName>
</protein>
<dbReference type="SUPFAM" id="SSF56219">
    <property type="entry name" value="DNase I-like"/>
    <property type="match status" value="1"/>
</dbReference>
<evidence type="ECO:0008006" key="3">
    <source>
        <dbReference type="Google" id="ProtNLM"/>
    </source>
</evidence>
<evidence type="ECO:0000313" key="2">
    <source>
        <dbReference type="Proteomes" id="UP001066276"/>
    </source>
</evidence>
<dbReference type="Proteomes" id="UP001066276">
    <property type="component" value="Chromosome 7"/>
</dbReference>
<sequence>MLASTRLANKITETKTKCRWLLAGRVDLYNEIGGVKQVLIIIVHIQPGNTSDNTQRGLFEKDLELLCTGKAEYLILMLGDFNHNLNPNSSDNLYKELLAAAQIPSSIFPNVESFACDFSLVRTLGSLGMFCLNGRMKMDCPAKKTFRIGKQECPIDYAFVNTWFFGEVLDLEVKHIEGSDHWPLRLAIRSAGKTPKEREKALIVVVEYSP</sequence>
<dbReference type="Gene3D" id="3.60.10.10">
    <property type="entry name" value="Endonuclease/exonuclease/phosphatase"/>
    <property type="match status" value="1"/>
</dbReference>
<evidence type="ECO:0000313" key="1">
    <source>
        <dbReference type="EMBL" id="KAJ1127503.1"/>
    </source>
</evidence>
<dbReference type="EMBL" id="JANPWB010000011">
    <property type="protein sequence ID" value="KAJ1127503.1"/>
    <property type="molecule type" value="Genomic_DNA"/>
</dbReference>
<comment type="caution">
    <text evidence="1">The sequence shown here is derived from an EMBL/GenBank/DDBJ whole genome shotgun (WGS) entry which is preliminary data.</text>
</comment>
<name>A0AAV7PLT8_PLEWA</name>